<dbReference type="GO" id="GO:0005829">
    <property type="term" value="C:cytosol"/>
    <property type="evidence" value="ECO:0007669"/>
    <property type="project" value="TreeGrafter"/>
</dbReference>
<feature type="domain" description="SF4 helicase" evidence="1">
    <location>
        <begin position="52"/>
        <end position="284"/>
    </location>
</feature>
<dbReference type="PANTHER" id="PTHR30153">
    <property type="entry name" value="REPLICATIVE DNA HELICASE DNAB"/>
    <property type="match status" value="1"/>
</dbReference>
<name>A0A512HRT0_9ACTN</name>
<dbReference type="GO" id="GO:0003678">
    <property type="term" value="F:DNA helicase activity"/>
    <property type="evidence" value="ECO:0007669"/>
    <property type="project" value="InterPro"/>
</dbReference>
<evidence type="ECO:0000259" key="1">
    <source>
        <dbReference type="PROSITE" id="PS51199"/>
    </source>
</evidence>
<gene>
    <name evidence="2" type="ORF">AFL01nite_04840</name>
</gene>
<dbReference type="Gene3D" id="3.40.50.300">
    <property type="entry name" value="P-loop containing nucleotide triphosphate hydrolases"/>
    <property type="match status" value="1"/>
</dbReference>
<dbReference type="SUPFAM" id="SSF52540">
    <property type="entry name" value="P-loop containing nucleoside triphosphate hydrolases"/>
    <property type="match status" value="1"/>
</dbReference>
<accession>A0A512HRT0</accession>
<keyword evidence="3" id="KW-1185">Reference proteome</keyword>
<dbReference type="Pfam" id="PF03796">
    <property type="entry name" value="DnaB_C"/>
    <property type="match status" value="1"/>
</dbReference>
<dbReference type="EMBL" id="BJZQ01000001">
    <property type="protein sequence ID" value="GEO88157.1"/>
    <property type="molecule type" value="Genomic_DNA"/>
</dbReference>
<evidence type="ECO:0000313" key="3">
    <source>
        <dbReference type="Proteomes" id="UP000321769"/>
    </source>
</evidence>
<dbReference type="GO" id="GO:0006260">
    <property type="term" value="P:DNA replication"/>
    <property type="evidence" value="ECO:0007669"/>
    <property type="project" value="InterPro"/>
</dbReference>
<dbReference type="Proteomes" id="UP000321769">
    <property type="component" value="Unassembled WGS sequence"/>
</dbReference>
<sequence length="284" mass="31038">MRTPKVVKGLDCRRLTNLPLQRQPALILSDAAAMLLGMIPARQALGVVNDWKRDLAPVASTGFPLLDRCTGGFELGQVWVLTSRPGHGRSSFALGLALKAASGARWSTDFVSARDRLDVVSARLLATTARVPLHRLRHEDTSNEEASRIAAAVRELANVDLNLEGPREGASPEPTEGHADVTVIDDFHLTGYESLRMVRDHATRGRLFIVTVPRHLVLIDGELDPGWTEISDITVDIERPDATGAGESPRPGEADLRILHNRLGPQTTVPLAFQGQWSRFTPIH</sequence>
<dbReference type="GO" id="GO:0005524">
    <property type="term" value="F:ATP binding"/>
    <property type="evidence" value="ECO:0007669"/>
    <property type="project" value="InterPro"/>
</dbReference>
<dbReference type="InterPro" id="IPR027417">
    <property type="entry name" value="P-loop_NTPase"/>
</dbReference>
<protein>
    <recommendedName>
        <fullName evidence="1">SF4 helicase domain-containing protein</fullName>
    </recommendedName>
</protein>
<dbReference type="AlphaFoldDB" id="A0A512HRT0"/>
<comment type="caution">
    <text evidence="2">The sequence shown here is derived from an EMBL/GenBank/DDBJ whole genome shotgun (WGS) entry which is preliminary data.</text>
</comment>
<organism evidence="2 3">
    <name type="scientific">Aeromicrobium flavum</name>
    <dbReference type="NCBI Taxonomy" id="416568"/>
    <lineage>
        <taxon>Bacteria</taxon>
        <taxon>Bacillati</taxon>
        <taxon>Actinomycetota</taxon>
        <taxon>Actinomycetes</taxon>
        <taxon>Propionibacteriales</taxon>
        <taxon>Nocardioidaceae</taxon>
        <taxon>Aeromicrobium</taxon>
    </lineage>
</organism>
<reference evidence="2 3" key="1">
    <citation type="submission" date="2019-07" db="EMBL/GenBank/DDBJ databases">
        <title>Whole genome shotgun sequence of Aeromicrobium flavum NBRC 107625.</title>
        <authorList>
            <person name="Hosoyama A."/>
            <person name="Uohara A."/>
            <person name="Ohji S."/>
            <person name="Ichikawa N."/>
        </authorList>
    </citation>
    <scope>NUCLEOTIDE SEQUENCE [LARGE SCALE GENOMIC DNA]</scope>
    <source>
        <strain evidence="2 3">NBRC 107625</strain>
    </source>
</reference>
<dbReference type="PROSITE" id="PS51199">
    <property type="entry name" value="SF4_HELICASE"/>
    <property type="match status" value="1"/>
</dbReference>
<dbReference type="InterPro" id="IPR007694">
    <property type="entry name" value="DNA_helicase_DnaB-like_C"/>
</dbReference>
<proteinExistence type="predicted"/>
<evidence type="ECO:0000313" key="2">
    <source>
        <dbReference type="EMBL" id="GEO88157.1"/>
    </source>
</evidence>
<dbReference type="PANTHER" id="PTHR30153:SF2">
    <property type="entry name" value="REPLICATIVE DNA HELICASE"/>
    <property type="match status" value="1"/>
</dbReference>